<dbReference type="EMBL" id="FXBM01000001">
    <property type="protein sequence ID" value="SMH29897.1"/>
    <property type="molecule type" value="Genomic_DNA"/>
</dbReference>
<dbReference type="STRING" id="1891671.SAMN06295885_0360"/>
<dbReference type="RefSeq" id="WP_085474896.1">
    <property type="nucleotide sequence ID" value="NZ_FXBM01000001.1"/>
</dbReference>
<reference evidence="2" key="1">
    <citation type="submission" date="2017-04" db="EMBL/GenBank/DDBJ databases">
        <authorList>
            <person name="Varghese N."/>
            <person name="Submissions S."/>
        </authorList>
    </citation>
    <scope>NUCLEOTIDE SEQUENCE [LARGE SCALE GENOMIC DNA]</scope>
    <source>
        <strain evidence="2">VKM Ac-2121</strain>
    </source>
</reference>
<protein>
    <submittedName>
        <fullName evidence="1">Uncharacterized protein</fullName>
    </submittedName>
</protein>
<organism evidence="1 2">
    <name type="scientific">Rathayibacter oskolensis</name>
    <dbReference type="NCBI Taxonomy" id="1891671"/>
    <lineage>
        <taxon>Bacteria</taxon>
        <taxon>Bacillati</taxon>
        <taxon>Actinomycetota</taxon>
        <taxon>Actinomycetes</taxon>
        <taxon>Micrococcales</taxon>
        <taxon>Microbacteriaceae</taxon>
        <taxon>Rathayibacter</taxon>
    </lineage>
</organism>
<dbReference type="AlphaFoldDB" id="A0A1X7N0R4"/>
<name>A0A1X7N0R4_9MICO</name>
<dbReference type="SUPFAM" id="SSF89372">
    <property type="entry name" value="Fucose-specific lectin"/>
    <property type="match status" value="1"/>
</dbReference>
<accession>A0A1X7N0R4</accession>
<dbReference type="OrthoDB" id="5122649at2"/>
<evidence type="ECO:0000313" key="2">
    <source>
        <dbReference type="Proteomes" id="UP000193711"/>
    </source>
</evidence>
<keyword evidence="2" id="KW-1185">Reference proteome</keyword>
<gene>
    <name evidence="1" type="ORF">SAMN06295885_0360</name>
</gene>
<dbReference type="Proteomes" id="UP000193711">
    <property type="component" value="Unassembled WGS sequence"/>
</dbReference>
<evidence type="ECO:0000313" key="1">
    <source>
        <dbReference type="EMBL" id="SMH29897.1"/>
    </source>
</evidence>
<sequence>MTREKPVREIKIGDDWTVPNLDGVGRRTLVQGAVWTVPVIAATVATPAFAASLAPTLEFVNGPYSATACSALPTIILQATTDGSVPAVGQSVTVTLPSGLTWSDGTTAPRSFVTDAAGQVSLTGIEAPAKDGTFAISAASGSLTATESVEVTGETGVVKTFSSSAAIRLPTGVAVADLKTIRTSTGDTQVLVLGTDGNAYRTTLNSGGNSFGAWSTSTAYPQATSLIALSNNGNGYGFLSDGSTVSNFANTDSVALPDGGQIVGLQSVTDGSGNPVVIALSANGNAYRATVTGGNFGSWQASPAFPNSTTLVAVNNSTPAYVFVTDGTTISNFAGTAAATLPDGGQVVEVDTITDPNGNPVVVARSSNGNVYRSTVASGAFGPWQTSPAFPGSATLVALNNSGNAYAFLTDGTTISNFAGTDTTTLPDGGQVLSLESVRTSSGDNVIVALSSTGNAYRSVVTNGNFGSWQVSTAFPNAATDVALNENTNAYAVVAGTEC</sequence>
<proteinExistence type="predicted"/>